<dbReference type="InParanoid" id="A0A0S2LIJ1"/>
<dbReference type="OrthoDB" id="2558237at2759"/>
<keyword evidence="2" id="KW-1185">Reference proteome</keyword>
<dbReference type="RefSeq" id="XP_024514339.1">
    <property type="nucleotide sequence ID" value="XM_024658485.1"/>
</dbReference>
<protein>
    <submittedName>
        <fullName evidence="1">Uncharacterized protein</fullName>
    </submittedName>
</protein>
<name>A0A0S2LIJ1_CRYD1</name>
<dbReference type="VEuPathDB" id="FungiDB:CND03335"/>
<dbReference type="Proteomes" id="UP000002149">
    <property type="component" value="Chromosome 4"/>
</dbReference>
<dbReference type="EMBL" id="AE017344">
    <property type="protein sequence ID" value="ALO60527.1"/>
    <property type="molecule type" value="Genomic_DNA"/>
</dbReference>
<proteinExistence type="predicted"/>
<dbReference type="AlphaFoldDB" id="A0A0S2LIJ1"/>
<evidence type="ECO:0000313" key="2">
    <source>
        <dbReference type="Proteomes" id="UP000002149"/>
    </source>
</evidence>
<dbReference type="GeneID" id="36392829"/>
<accession>A0A0S2LIJ1</accession>
<sequence length="117" mass="13345">MTQCSKDETLIQEIHVRIVERQGHEESSWDGCISVYSQLKSIFEVWNDDVHEDEDIDSYRFTVYLEGTGKPGTVVNGDESCMSLGIHDQGIIFASRIEVPEHRPQQMATSTRVAMRI</sequence>
<gene>
    <name evidence="1" type="ordered locus">CND03335</name>
</gene>
<dbReference type="PaxDb" id="214684-A0A0S2LIJ1"/>
<organism evidence="1 2">
    <name type="scientific">Cryptococcus deneoformans (strain JEC21 / ATCC MYA-565)</name>
    <name type="common">Cryptococcus neoformans var. neoformans serotype D</name>
    <dbReference type="NCBI Taxonomy" id="214684"/>
    <lineage>
        <taxon>Eukaryota</taxon>
        <taxon>Fungi</taxon>
        <taxon>Dikarya</taxon>
        <taxon>Basidiomycota</taxon>
        <taxon>Agaricomycotina</taxon>
        <taxon>Tremellomycetes</taxon>
        <taxon>Tremellales</taxon>
        <taxon>Cryptococcaceae</taxon>
        <taxon>Cryptococcus</taxon>
        <taxon>Cryptococcus neoformans species complex</taxon>
    </lineage>
</organism>
<evidence type="ECO:0000313" key="1">
    <source>
        <dbReference type="EMBL" id="ALO60527.1"/>
    </source>
</evidence>
<reference evidence="1 2" key="1">
    <citation type="journal article" date="2005" name="Science">
        <title>The genome of the basidiomycetous yeast and human pathogen Cryptococcus neoformans.</title>
        <authorList>
            <person name="Loftus B.J."/>
            <person name="Fung E."/>
            <person name="Roncaglia P."/>
            <person name="Rowley D."/>
            <person name="Amedeo P."/>
            <person name="Bruno D."/>
            <person name="Vamathevan J."/>
            <person name="Miranda M."/>
            <person name="Anderson I.J."/>
            <person name="Fraser J.A."/>
            <person name="Allen J.E."/>
            <person name="Bosdet I.E."/>
            <person name="Brent M.R."/>
            <person name="Chiu R."/>
            <person name="Doering T.L."/>
            <person name="Donlin M.J."/>
            <person name="D'Souza C.A."/>
            <person name="Fox D.S."/>
            <person name="Grinberg V."/>
            <person name="Fu J."/>
            <person name="Fukushima M."/>
            <person name="Haas B.J."/>
            <person name="Huang J.C."/>
            <person name="Janbon G."/>
            <person name="Jones S.J."/>
            <person name="Koo H.L."/>
            <person name="Krzywinski M.I."/>
            <person name="Kwon-Chung J.K."/>
            <person name="Lengeler K.B."/>
            <person name="Maiti R."/>
            <person name="Marra M.A."/>
            <person name="Marra R.E."/>
            <person name="Mathewson C.A."/>
            <person name="Mitchell T.G."/>
            <person name="Pertea M."/>
            <person name="Riggs F.R."/>
            <person name="Salzberg S.L."/>
            <person name="Schein J.E."/>
            <person name="Shvartsbeyn A."/>
            <person name="Shin H."/>
            <person name="Shumway M."/>
            <person name="Specht C.A."/>
            <person name="Suh B.B."/>
            <person name="Tenney A."/>
            <person name="Utterback T.R."/>
            <person name="Wickes B.L."/>
            <person name="Wortman J.R."/>
            <person name="Wye N.H."/>
            <person name="Kronstad J.W."/>
            <person name="Lodge J.K."/>
            <person name="Heitman J."/>
            <person name="Davis R.W."/>
            <person name="Fraser C.M."/>
            <person name="Hyman R.W."/>
        </authorList>
    </citation>
    <scope>NUCLEOTIDE SEQUENCE [LARGE SCALE GENOMIC DNA]</scope>
    <source>
        <strain evidence="2">JEC21 / ATCC MYA-565</strain>
    </source>
</reference>
<dbReference type="KEGG" id="cne:CND03335"/>